<name>A0ABN7K7S0_9BACT</name>
<evidence type="ECO:0000313" key="3">
    <source>
        <dbReference type="EMBL" id="CAD7286930.1"/>
    </source>
</evidence>
<dbReference type="SUPFAM" id="SSF54637">
    <property type="entry name" value="Thioesterase/thiol ester dehydrase-isomerase"/>
    <property type="match status" value="1"/>
</dbReference>
<dbReference type="NCBIfam" id="TIGR00051">
    <property type="entry name" value="YbgC/FadM family acyl-CoA thioesterase"/>
    <property type="match status" value="1"/>
</dbReference>
<reference evidence="3 4" key="1">
    <citation type="submission" date="2020-11" db="EMBL/GenBank/DDBJ databases">
        <authorList>
            <person name="Peeters C."/>
        </authorList>
    </citation>
    <scope>NUCLEOTIDE SEQUENCE [LARGE SCALE GENOMIC DNA]</scope>
    <source>
        <strain evidence="3 4">LMG 7974</strain>
    </source>
</reference>
<evidence type="ECO:0000256" key="1">
    <source>
        <dbReference type="ARBA" id="ARBA00005953"/>
    </source>
</evidence>
<comment type="similarity">
    <text evidence="1">Belongs to the 4-hydroxybenzoyl-CoA thioesterase family.</text>
</comment>
<dbReference type="Gene3D" id="3.10.129.10">
    <property type="entry name" value="Hotdog Thioesterase"/>
    <property type="match status" value="1"/>
</dbReference>
<dbReference type="PANTHER" id="PTHR31793:SF27">
    <property type="entry name" value="NOVEL THIOESTERASE SUPERFAMILY DOMAIN AND SAPOSIN A-TYPE DOMAIN CONTAINING PROTEIN (0610012H03RIK)"/>
    <property type="match status" value="1"/>
</dbReference>
<dbReference type="GO" id="GO:0016787">
    <property type="term" value="F:hydrolase activity"/>
    <property type="evidence" value="ECO:0007669"/>
    <property type="project" value="UniProtKB-KW"/>
</dbReference>
<dbReference type="RefSeq" id="WP_229931981.1">
    <property type="nucleotide sequence ID" value="NZ_CAJHOF010000001.1"/>
</dbReference>
<dbReference type="CDD" id="cd00586">
    <property type="entry name" value="4HBT"/>
    <property type="match status" value="1"/>
</dbReference>
<dbReference type="InterPro" id="IPR006684">
    <property type="entry name" value="YbgC/YbaW"/>
</dbReference>
<gene>
    <name evidence="3" type="ORF">LMG7974_00155</name>
</gene>
<dbReference type="EC" id="3.1.-.-" evidence="3"/>
<keyword evidence="2 3" id="KW-0378">Hydrolase</keyword>
<dbReference type="InterPro" id="IPR029069">
    <property type="entry name" value="HotDog_dom_sf"/>
</dbReference>
<accession>A0ABN7K7S0</accession>
<keyword evidence="4" id="KW-1185">Reference proteome</keyword>
<organism evidence="3 4">
    <name type="scientific">Campylobacter majalis</name>
    <dbReference type="NCBI Taxonomy" id="2790656"/>
    <lineage>
        <taxon>Bacteria</taxon>
        <taxon>Pseudomonadati</taxon>
        <taxon>Campylobacterota</taxon>
        <taxon>Epsilonproteobacteria</taxon>
        <taxon>Campylobacterales</taxon>
        <taxon>Campylobacteraceae</taxon>
        <taxon>Campylobacter</taxon>
    </lineage>
</organism>
<comment type="caution">
    <text evidence="3">The sequence shown here is derived from an EMBL/GenBank/DDBJ whole genome shotgun (WGS) entry which is preliminary data.</text>
</comment>
<dbReference type="EMBL" id="CAJHOF010000001">
    <property type="protein sequence ID" value="CAD7286930.1"/>
    <property type="molecule type" value="Genomic_DNA"/>
</dbReference>
<dbReference type="InterPro" id="IPR050563">
    <property type="entry name" value="4-hydroxybenzoyl-CoA_TE"/>
</dbReference>
<evidence type="ECO:0000313" key="4">
    <source>
        <dbReference type="Proteomes" id="UP000789803"/>
    </source>
</evidence>
<dbReference type="PIRSF" id="PIRSF003230">
    <property type="entry name" value="YbgC"/>
    <property type="match status" value="1"/>
</dbReference>
<dbReference type="Pfam" id="PF13279">
    <property type="entry name" value="4HBT_2"/>
    <property type="match status" value="1"/>
</dbReference>
<protein>
    <submittedName>
        <fullName evidence="3">Esterase</fullName>
        <ecNumber evidence="3">3.1.-.-</ecNumber>
    </submittedName>
</protein>
<proteinExistence type="inferred from homology"/>
<evidence type="ECO:0000256" key="2">
    <source>
        <dbReference type="ARBA" id="ARBA00022801"/>
    </source>
</evidence>
<dbReference type="Proteomes" id="UP000789803">
    <property type="component" value="Unassembled WGS sequence"/>
</dbReference>
<sequence>MREFRYRFRVEFYDVDSMDVVWHGNYVKFLEAARCAFLRDVGFEYMNFRDIGVVLPIIKMEFKFIKPLFFGDECEIRVRLNEYETTLKLNYEIYKDNTLIAKASTAQAYVDIDNKLTLFSVPEPFLKALRSRYEI</sequence>
<dbReference type="PANTHER" id="PTHR31793">
    <property type="entry name" value="4-HYDROXYBENZOYL-COA THIOESTERASE FAMILY MEMBER"/>
    <property type="match status" value="1"/>
</dbReference>